<evidence type="ECO:0000313" key="2">
    <source>
        <dbReference type="Proteomes" id="UP000605099"/>
    </source>
</evidence>
<accession>A0ABQ2JD83</accession>
<sequence>MGPTEFVRACRNERDALLEAFTDPAGQTEVSSRLLEANLTQIQRELVVAAIGVALTDTIYTLLLALDGAASLDGDQRSFTVTDESGTVISNGDGRLEAAAWDAFHSV</sequence>
<gene>
    <name evidence="1" type="ORF">GCM10011349_07330</name>
</gene>
<organism evidence="1 2">
    <name type="scientific">Novosphingobium indicum</name>
    <dbReference type="NCBI Taxonomy" id="462949"/>
    <lineage>
        <taxon>Bacteria</taxon>
        <taxon>Pseudomonadati</taxon>
        <taxon>Pseudomonadota</taxon>
        <taxon>Alphaproteobacteria</taxon>
        <taxon>Sphingomonadales</taxon>
        <taxon>Sphingomonadaceae</taxon>
        <taxon>Novosphingobium</taxon>
    </lineage>
</organism>
<reference evidence="2" key="1">
    <citation type="journal article" date="2019" name="Int. J. Syst. Evol. Microbiol.">
        <title>The Global Catalogue of Microorganisms (GCM) 10K type strain sequencing project: providing services to taxonomists for standard genome sequencing and annotation.</title>
        <authorList>
            <consortium name="The Broad Institute Genomics Platform"/>
            <consortium name="The Broad Institute Genome Sequencing Center for Infectious Disease"/>
            <person name="Wu L."/>
            <person name="Ma J."/>
        </authorList>
    </citation>
    <scope>NUCLEOTIDE SEQUENCE [LARGE SCALE GENOMIC DNA]</scope>
    <source>
        <strain evidence="2">CGMCC 1.6784</strain>
    </source>
</reference>
<evidence type="ECO:0000313" key="1">
    <source>
        <dbReference type="EMBL" id="GGN43348.1"/>
    </source>
</evidence>
<dbReference type="EMBL" id="BMLK01000003">
    <property type="protein sequence ID" value="GGN43348.1"/>
    <property type="molecule type" value="Genomic_DNA"/>
</dbReference>
<keyword evidence="2" id="KW-1185">Reference proteome</keyword>
<comment type="caution">
    <text evidence="1">The sequence shown here is derived from an EMBL/GenBank/DDBJ whole genome shotgun (WGS) entry which is preliminary data.</text>
</comment>
<dbReference type="Proteomes" id="UP000605099">
    <property type="component" value="Unassembled WGS sequence"/>
</dbReference>
<protein>
    <submittedName>
        <fullName evidence="1">Uncharacterized protein</fullName>
    </submittedName>
</protein>
<proteinExistence type="predicted"/>
<name>A0ABQ2JD83_9SPHN</name>